<organism evidence="9 10">
    <name type="scientific">Saccoglossus kowalevskii</name>
    <name type="common">Acorn worm</name>
    <dbReference type="NCBI Taxonomy" id="10224"/>
    <lineage>
        <taxon>Eukaryota</taxon>
        <taxon>Metazoa</taxon>
        <taxon>Hemichordata</taxon>
        <taxon>Enteropneusta</taxon>
        <taxon>Harrimaniidae</taxon>
        <taxon>Saccoglossus</taxon>
    </lineage>
</organism>
<keyword evidence="8" id="KW-0732">Signal</keyword>
<keyword evidence="9" id="KW-1185">Reference proteome</keyword>
<evidence type="ECO:0000313" key="10">
    <source>
        <dbReference type="RefSeq" id="XP_002739136.1"/>
    </source>
</evidence>
<feature type="signal peptide" evidence="8">
    <location>
        <begin position="1"/>
        <end position="27"/>
    </location>
</feature>
<keyword evidence="5 7" id="KW-0472">Membrane</keyword>
<dbReference type="Proteomes" id="UP000694865">
    <property type="component" value="Unplaced"/>
</dbReference>
<dbReference type="InterPro" id="IPR003689">
    <property type="entry name" value="ZIP"/>
</dbReference>
<evidence type="ECO:0000256" key="8">
    <source>
        <dbReference type="SAM" id="SignalP"/>
    </source>
</evidence>
<dbReference type="RefSeq" id="XP_002739136.1">
    <property type="nucleotide sequence ID" value="XM_002739090.2"/>
</dbReference>
<gene>
    <name evidence="10" type="primary">LOC100373486</name>
</gene>
<evidence type="ECO:0000256" key="3">
    <source>
        <dbReference type="ARBA" id="ARBA00022692"/>
    </source>
</evidence>
<reference evidence="10" key="1">
    <citation type="submission" date="2025-08" db="UniProtKB">
        <authorList>
            <consortium name="RefSeq"/>
        </authorList>
    </citation>
    <scope>IDENTIFICATION</scope>
    <source>
        <tissue evidence="10">Testes</tissue>
    </source>
</reference>
<dbReference type="GeneID" id="100373486"/>
<dbReference type="InterPro" id="IPR050799">
    <property type="entry name" value="ZIP_Transporter"/>
</dbReference>
<dbReference type="PANTHER" id="PTHR12191">
    <property type="entry name" value="SOLUTE CARRIER FAMILY 39"/>
    <property type="match status" value="1"/>
</dbReference>
<protein>
    <submittedName>
        <fullName evidence="10">Zinc transporter ZIP14-like</fullName>
    </submittedName>
</protein>
<feature type="transmembrane region" description="Helical" evidence="7">
    <location>
        <begin position="510"/>
        <end position="530"/>
    </location>
</feature>
<feature type="transmembrane region" description="Helical" evidence="7">
    <location>
        <begin position="536"/>
        <end position="557"/>
    </location>
</feature>
<sequence>MNPTNAAMCCLGVLYTSLILWVPTSLTLELEDNTLELKSYFPSPDEFLDDLINEYGSDGTLSVKQLQHLLGKFTERGSVGSRNLGQVAGDVVERNHAFASPSFEHPRQTELGHDTVNDRDQGGNDLSRGLHNKGGVMESTQKESRCYTSEEILQIHNMDSDIDIDRHKMVEMCPVILQQISKGCDADDDVADQDDGDDDETLEFEHFWLHRVLRNVGNETDDSDDSPTTAEVWGYSFLFVTLINLCSLVGVTIVPFMKKKVYQTILMFLICLAVGTLSGSALLHLLPEAHGMLVVEPGYVWINTTVLGGIYLFFLTEKIMKIYINRRKRLAKAEAKETGSIELKSADLCSLMAKPGHSDHRILDPVEEAANNIDKDKCIDISNGTSKHTTDSEMGNNITVAISNGNVFQTFQNEENGLSESENTPLGHKHCAHTDMALKETPTIATVAWMVIFGDGLHNFIDGLTIGAAFSVSVMNGISVCIAVVCEEFPHELGDFAILLNAGMSVKKALTYNFLSACMCYLGLVCGILLTNHTDAAVYIFAIAAGMFLYISLVDMLPEINSVEEDEENISDSKQAKIFVIQNCGLLLGWATMIILALVEANIQIG</sequence>
<feature type="region of interest" description="Disordered" evidence="6">
    <location>
        <begin position="117"/>
        <end position="143"/>
    </location>
</feature>
<proteinExistence type="inferred from homology"/>
<keyword evidence="3 7" id="KW-0812">Transmembrane</keyword>
<feature type="transmembrane region" description="Helical" evidence="7">
    <location>
        <begin position="578"/>
        <end position="599"/>
    </location>
</feature>
<evidence type="ECO:0000256" key="7">
    <source>
        <dbReference type="SAM" id="Phobius"/>
    </source>
</evidence>
<dbReference type="Pfam" id="PF02535">
    <property type="entry name" value="Zip"/>
    <property type="match status" value="1"/>
</dbReference>
<feature type="transmembrane region" description="Helical" evidence="7">
    <location>
        <begin position="298"/>
        <end position="320"/>
    </location>
</feature>
<feature type="transmembrane region" description="Helical" evidence="7">
    <location>
        <begin position="232"/>
        <end position="254"/>
    </location>
</feature>
<accession>A0ABM0GWW7</accession>
<comment type="subcellular location">
    <subcellularLocation>
        <location evidence="1">Membrane</location>
        <topology evidence="1">Multi-pass membrane protein</topology>
    </subcellularLocation>
</comment>
<comment type="similarity">
    <text evidence="2">Belongs to the ZIP transporter (TC 2.A.5) family.</text>
</comment>
<feature type="chain" id="PRO_5045076084" evidence="8">
    <location>
        <begin position="28"/>
        <end position="606"/>
    </location>
</feature>
<evidence type="ECO:0000256" key="6">
    <source>
        <dbReference type="SAM" id="MobiDB-lite"/>
    </source>
</evidence>
<feature type="transmembrane region" description="Helical" evidence="7">
    <location>
        <begin position="266"/>
        <end position="286"/>
    </location>
</feature>
<evidence type="ECO:0000313" key="9">
    <source>
        <dbReference type="Proteomes" id="UP000694865"/>
    </source>
</evidence>
<evidence type="ECO:0000256" key="5">
    <source>
        <dbReference type="ARBA" id="ARBA00023136"/>
    </source>
</evidence>
<dbReference type="PANTHER" id="PTHR12191:SF37">
    <property type="entry name" value="ZINC TRANSPORTER FOI"/>
    <property type="match status" value="1"/>
</dbReference>
<evidence type="ECO:0000256" key="2">
    <source>
        <dbReference type="ARBA" id="ARBA00006939"/>
    </source>
</evidence>
<evidence type="ECO:0000256" key="4">
    <source>
        <dbReference type="ARBA" id="ARBA00022989"/>
    </source>
</evidence>
<evidence type="ECO:0000256" key="1">
    <source>
        <dbReference type="ARBA" id="ARBA00004141"/>
    </source>
</evidence>
<keyword evidence="4 7" id="KW-1133">Transmembrane helix</keyword>
<name>A0ABM0GWW7_SACKO</name>